<evidence type="ECO:0000259" key="3">
    <source>
        <dbReference type="PROSITE" id="PS50076"/>
    </source>
</evidence>
<feature type="region of interest" description="Disordered" evidence="2">
    <location>
        <begin position="1"/>
        <end position="370"/>
    </location>
</feature>
<feature type="domain" description="J" evidence="3">
    <location>
        <begin position="475"/>
        <end position="540"/>
    </location>
</feature>
<feature type="compositionally biased region" description="Basic and acidic residues" evidence="2">
    <location>
        <begin position="282"/>
        <end position="297"/>
    </location>
</feature>
<feature type="compositionally biased region" description="Basic and acidic residues" evidence="2">
    <location>
        <begin position="305"/>
        <end position="322"/>
    </location>
</feature>
<feature type="compositionally biased region" description="Pro residues" evidence="2">
    <location>
        <begin position="131"/>
        <end position="140"/>
    </location>
</feature>
<dbReference type="PANTHER" id="PTHR23172:SF19">
    <property type="entry name" value="J DOMAIN-CONTAINING PROTEIN"/>
    <property type="match status" value="1"/>
</dbReference>
<evidence type="ECO:0000313" key="5">
    <source>
        <dbReference type="RefSeq" id="XP_031373034.1"/>
    </source>
</evidence>
<dbReference type="InterPro" id="IPR036869">
    <property type="entry name" value="J_dom_sf"/>
</dbReference>
<evidence type="ECO:0000256" key="2">
    <source>
        <dbReference type="SAM" id="MobiDB-lite"/>
    </source>
</evidence>
<evidence type="ECO:0000256" key="1">
    <source>
        <dbReference type="ARBA" id="ARBA00023054"/>
    </source>
</evidence>
<dbReference type="InterPro" id="IPR001623">
    <property type="entry name" value="DnaJ_domain"/>
</dbReference>
<sequence>MDDFGVLTERYGLKPQGKAAPMAASKRSAPVSSNGQTQNYGFGSASNPNYSSSKASWSSNSVGGLDDHLDNLFVGSKKPSADQSGGSSFDYDSIFNPGAKSSSSTNFDNDDIFGLNKSTPRSNGDVFSSFPSPPPPPPRRSSPVGDLLGGYHQNNDDDDDIFGGIGKESRTANGDSSARTESNSAGFDDLIPGFGGSRSSSSYGYTNQPQQSTSSSTLSEDPFSVFESTSKPPRTSSGLFSDPLEDFGQFNGAASAKDDSGKSPTASTIDELEDFAMGKPSRSVDELPKFTSGEKKSPNKAQTSQRREGAGTLRENKHKSGDDLESFFSMGSRSSSAPKSRTTSSTNKKERTGTGQSPPPETPPSIKKASSATNIVDDLSSMFGDASIFGEFEEVEGESEERRRARLGRQTRTQQRVAKAVAEMNQRDYQTQQEQEERRRIAENLDANIKRWAAGKEGNMRALLSSLQYVLWPDCGWESVSLTDLITSTSVKKVYRKATLCVHPDKVQQKGATLQQKYTAEKVFDILKEAWKKFETEELR</sequence>
<dbReference type="PROSITE" id="PS50076">
    <property type="entry name" value="DNAJ_2"/>
    <property type="match status" value="1"/>
</dbReference>
<proteinExistence type="predicted"/>
<feature type="compositionally biased region" description="Low complexity" evidence="2">
    <location>
        <begin position="197"/>
        <end position="219"/>
    </location>
</feature>
<keyword evidence="4" id="KW-1185">Reference proteome</keyword>
<dbReference type="AlphaFoldDB" id="A0A6P8BRS9"/>
<name>A0A6P8BRS9_PUNGR</name>
<dbReference type="PANTHER" id="PTHR23172">
    <property type="entry name" value="AUXILIN/CYCLIN G-ASSOCIATED KINASE-RELATED"/>
    <property type="match status" value="1"/>
</dbReference>
<feature type="compositionally biased region" description="Low complexity" evidence="2">
    <location>
        <begin position="44"/>
        <end position="61"/>
    </location>
</feature>
<dbReference type="Gene3D" id="1.10.287.110">
    <property type="entry name" value="DnaJ domain"/>
    <property type="match status" value="1"/>
</dbReference>
<dbReference type="GO" id="GO:0030276">
    <property type="term" value="F:clathrin binding"/>
    <property type="evidence" value="ECO:0007669"/>
    <property type="project" value="TreeGrafter"/>
</dbReference>
<feature type="compositionally biased region" description="Polar residues" evidence="2">
    <location>
        <begin position="171"/>
        <end position="185"/>
    </location>
</feature>
<feature type="compositionally biased region" description="Low complexity" evidence="2">
    <location>
        <begin position="326"/>
        <end position="346"/>
    </location>
</feature>
<gene>
    <name evidence="5" type="primary">LOC116188059</name>
</gene>
<accession>A0A6P8BRS9</accession>
<keyword evidence="1" id="KW-0175">Coiled coil</keyword>
<feature type="compositionally biased region" description="Polar residues" evidence="2">
    <location>
        <begin position="226"/>
        <end position="239"/>
    </location>
</feature>
<dbReference type="GO" id="GO:0005737">
    <property type="term" value="C:cytoplasm"/>
    <property type="evidence" value="ECO:0007669"/>
    <property type="project" value="TreeGrafter"/>
</dbReference>
<dbReference type="OrthoDB" id="1717591at2759"/>
<dbReference type="GO" id="GO:0072318">
    <property type="term" value="P:clathrin coat disassembly"/>
    <property type="evidence" value="ECO:0007669"/>
    <property type="project" value="TreeGrafter"/>
</dbReference>
<protein>
    <submittedName>
        <fullName evidence="5">Auxilin-related protein 1</fullName>
    </submittedName>
</protein>
<dbReference type="Proteomes" id="UP000515151">
    <property type="component" value="Chromosome 8"/>
</dbReference>
<dbReference type="GO" id="GO:0031982">
    <property type="term" value="C:vesicle"/>
    <property type="evidence" value="ECO:0007669"/>
    <property type="project" value="TreeGrafter"/>
</dbReference>
<reference evidence="4" key="1">
    <citation type="journal article" date="2020" name="Plant Biotechnol. J.">
        <title>The pomegranate (Punica granatum L.) draft genome dissects genetic divergence between soft- and hard-seeded cultivars.</title>
        <authorList>
            <person name="Luo X."/>
            <person name="Li H."/>
            <person name="Wu Z."/>
            <person name="Yao W."/>
            <person name="Zhao P."/>
            <person name="Cao D."/>
            <person name="Yu H."/>
            <person name="Li K."/>
            <person name="Poudel K."/>
            <person name="Zhao D."/>
            <person name="Zhang F."/>
            <person name="Xia X."/>
            <person name="Chen L."/>
            <person name="Wang Q."/>
            <person name="Jing D."/>
            <person name="Cao S."/>
        </authorList>
    </citation>
    <scope>NUCLEOTIDE SEQUENCE [LARGE SCALE GENOMIC DNA]</scope>
    <source>
        <strain evidence="4">cv. Tunisia</strain>
    </source>
</reference>
<dbReference type="GO" id="GO:0072583">
    <property type="term" value="P:clathrin-dependent endocytosis"/>
    <property type="evidence" value="ECO:0007669"/>
    <property type="project" value="TreeGrafter"/>
</dbReference>
<organism evidence="4 5">
    <name type="scientific">Punica granatum</name>
    <name type="common">Pomegranate</name>
    <dbReference type="NCBI Taxonomy" id="22663"/>
    <lineage>
        <taxon>Eukaryota</taxon>
        <taxon>Viridiplantae</taxon>
        <taxon>Streptophyta</taxon>
        <taxon>Embryophyta</taxon>
        <taxon>Tracheophyta</taxon>
        <taxon>Spermatophyta</taxon>
        <taxon>Magnoliopsida</taxon>
        <taxon>eudicotyledons</taxon>
        <taxon>Gunneridae</taxon>
        <taxon>Pentapetalae</taxon>
        <taxon>rosids</taxon>
        <taxon>malvids</taxon>
        <taxon>Myrtales</taxon>
        <taxon>Lythraceae</taxon>
        <taxon>Punica</taxon>
    </lineage>
</organism>
<feature type="compositionally biased region" description="Polar residues" evidence="2">
    <location>
        <begin position="116"/>
        <end position="126"/>
    </location>
</feature>
<feature type="region of interest" description="Disordered" evidence="2">
    <location>
        <begin position="394"/>
        <end position="415"/>
    </location>
</feature>
<dbReference type="SUPFAM" id="SSF46565">
    <property type="entry name" value="Chaperone J-domain"/>
    <property type="match status" value="1"/>
</dbReference>
<dbReference type="GeneID" id="116188059"/>
<evidence type="ECO:0000313" key="4">
    <source>
        <dbReference type="Proteomes" id="UP000515151"/>
    </source>
</evidence>
<dbReference type="FunFam" id="1.10.287.110:FF:000009">
    <property type="entry name" value="Auxilin-related protein 1"/>
    <property type="match status" value="1"/>
</dbReference>
<reference evidence="5" key="2">
    <citation type="submission" date="2025-08" db="UniProtKB">
        <authorList>
            <consortium name="RefSeq"/>
        </authorList>
    </citation>
    <scope>IDENTIFICATION</scope>
    <source>
        <tissue evidence="5">Leaf</tissue>
    </source>
</reference>
<feature type="compositionally biased region" description="Polar residues" evidence="2">
    <location>
        <begin position="30"/>
        <end position="41"/>
    </location>
</feature>
<dbReference type="RefSeq" id="XP_031373034.1">
    <property type="nucleotide sequence ID" value="XM_031517174.1"/>
</dbReference>